<dbReference type="Pfam" id="PF08220">
    <property type="entry name" value="HTH_DeoR"/>
    <property type="match status" value="1"/>
</dbReference>
<evidence type="ECO:0000256" key="2">
    <source>
        <dbReference type="ARBA" id="ARBA00023125"/>
    </source>
</evidence>
<dbReference type="Pfam" id="PF00455">
    <property type="entry name" value="DeoRC"/>
    <property type="match status" value="1"/>
</dbReference>
<dbReference type="SMART" id="SM01134">
    <property type="entry name" value="DeoRC"/>
    <property type="match status" value="1"/>
</dbReference>
<dbReference type="InterPro" id="IPR014036">
    <property type="entry name" value="DeoR-like_C"/>
</dbReference>
<evidence type="ECO:0000256" key="3">
    <source>
        <dbReference type="ARBA" id="ARBA00023163"/>
    </source>
</evidence>
<dbReference type="PROSITE" id="PS51000">
    <property type="entry name" value="HTH_DEOR_2"/>
    <property type="match status" value="1"/>
</dbReference>
<evidence type="ECO:0000313" key="5">
    <source>
        <dbReference type="EMBL" id="MBU5483911.1"/>
    </source>
</evidence>
<evidence type="ECO:0000313" key="6">
    <source>
        <dbReference type="Proteomes" id="UP000726170"/>
    </source>
</evidence>
<dbReference type="RefSeq" id="WP_216438411.1">
    <property type="nucleotide sequence ID" value="NZ_JAHLQF010000002.1"/>
</dbReference>
<evidence type="ECO:0000259" key="4">
    <source>
        <dbReference type="PROSITE" id="PS51000"/>
    </source>
</evidence>
<dbReference type="GO" id="GO:0003677">
    <property type="term" value="F:DNA binding"/>
    <property type="evidence" value="ECO:0007669"/>
    <property type="project" value="UniProtKB-KW"/>
</dbReference>
<keyword evidence="2 5" id="KW-0238">DNA-binding</keyword>
<name>A0ABS6EGR3_9CLOT</name>
<keyword evidence="1" id="KW-0805">Transcription regulation</keyword>
<evidence type="ECO:0000256" key="1">
    <source>
        <dbReference type="ARBA" id="ARBA00023015"/>
    </source>
</evidence>
<keyword evidence="3" id="KW-0804">Transcription</keyword>
<dbReference type="InterPro" id="IPR018356">
    <property type="entry name" value="Tscrpt_reg_HTH_DeoR_CS"/>
</dbReference>
<proteinExistence type="predicted"/>
<dbReference type="InterPro" id="IPR050313">
    <property type="entry name" value="Carb_Metab_HTH_regulators"/>
</dbReference>
<protein>
    <submittedName>
        <fullName evidence="5">DeoR/GlpR family DNA-binding transcription regulator</fullName>
    </submittedName>
</protein>
<dbReference type="Proteomes" id="UP000726170">
    <property type="component" value="Unassembled WGS sequence"/>
</dbReference>
<gene>
    <name evidence="5" type="ORF">KQI86_06185</name>
</gene>
<dbReference type="InterPro" id="IPR001034">
    <property type="entry name" value="DeoR_HTH"/>
</dbReference>
<keyword evidence="6" id="KW-1185">Reference proteome</keyword>
<accession>A0ABS6EGR3</accession>
<dbReference type="PANTHER" id="PTHR30363:SF44">
    <property type="entry name" value="AGA OPERON TRANSCRIPTIONAL REPRESSOR-RELATED"/>
    <property type="match status" value="1"/>
</dbReference>
<organism evidence="5 6">
    <name type="scientific">Clostridium mobile</name>
    <dbReference type="NCBI Taxonomy" id="2841512"/>
    <lineage>
        <taxon>Bacteria</taxon>
        <taxon>Bacillati</taxon>
        <taxon>Bacillota</taxon>
        <taxon>Clostridia</taxon>
        <taxon>Eubacteriales</taxon>
        <taxon>Clostridiaceae</taxon>
        <taxon>Clostridium</taxon>
    </lineage>
</organism>
<reference evidence="5 6" key="1">
    <citation type="submission" date="2021-06" db="EMBL/GenBank/DDBJ databases">
        <authorList>
            <person name="Sun Q."/>
            <person name="Li D."/>
        </authorList>
    </citation>
    <scope>NUCLEOTIDE SEQUENCE [LARGE SCALE GENOMIC DNA]</scope>
    <source>
        <strain evidence="5 6">MSJ-11</strain>
    </source>
</reference>
<feature type="domain" description="HTH deoR-type" evidence="4">
    <location>
        <begin position="3"/>
        <end position="58"/>
    </location>
</feature>
<dbReference type="PROSITE" id="PS00894">
    <property type="entry name" value="HTH_DEOR_1"/>
    <property type="match status" value="1"/>
</dbReference>
<comment type="caution">
    <text evidence="5">The sequence shown here is derived from an EMBL/GenBank/DDBJ whole genome shotgun (WGS) entry which is preliminary data.</text>
</comment>
<sequence>MLAFERHNKILEILYKNKKVTTQELESFFSVSPCTIRNDLNKLEKNGLLQRMHGGAVLPQSSMKDLSFSTREAQHQLEKENICKKASEFITGNQCIIIDASSTTLYLSKYMDNVKNLTVITNGLYIADKLKDNTNINVILTGGVVRPKSNSLEGLLGKNLVEQINADMAFVSARGFTLDEGLTEFNIYEAELKKLLVSRAKKVIALMDYSKVGKNSISSFAKASQVDTLITNSKVSKDVIKEYMAKDLEVILCD</sequence>
<dbReference type="SMART" id="SM00420">
    <property type="entry name" value="HTH_DEOR"/>
    <property type="match status" value="1"/>
</dbReference>
<dbReference type="EMBL" id="JAHLQF010000002">
    <property type="protein sequence ID" value="MBU5483911.1"/>
    <property type="molecule type" value="Genomic_DNA"/>
</dbReference>
<dbReference type="PANTHER" id="PTHR30363">
    <property type="entry name" value="HTH-TYPE TRANSCRIPTIONAL REGULATOR SRLR-RELATED"/>
    <property type="match status" value="1"/>
</dbReference>